<dbReference type="Proteomes" id="UP000676967">
    <property type="component" value="Chromosome"/>
</dbReference>
<dbReference type="Pfam" id="PF10228">
    <property type="entry name" value="HPF1"/>
    <property type="match status" value="1"/>
</dbReference>
<evidence type="ECO:0000313" key="4">
    <source>
        <dbReference type="Proteomes" id="UP000676967"/>
    </source>
</evidence>
<accession>A0ABM7LJZ2</accession>
<dbReference type="PANTHER" id="PTHR13386">
    <property type="entry name" value="HISTONE PARYLATION FACTOR 1"/>
    <property type="match status" value="1"/>
</dbReference>
<keyword evidence="4" id="KW-1185">Reference proteome</keyword>
<name>A0ABM7LJZ2_9ACTN</name>
<protein>
    <recommendedName>
        <fullName evidence="5">Knr4/Smi1-like domain-containing protein</fullName>
    </recommendedName>
</protein>
<sequence length="312" mass="34018">MTDDARRGEALATMLGRFPAVAERVARVYGLRLPRHLAVFAAFWASTRHDPAERAALSGLGLEPWGVTDYFLDGGLDRTGRDGLDERLHGRFRRDPAEFVTVAAGDSDGLHWGLWYDDPAELPTFVVHNYARDSAETWTSGDASMLEMTASVVARAMSDYDGEEAERYRPLIGALDWFAGPDREALAADGPVRWASHPHRWAGSISVFPALPPESGDPRPAEADRRLALFQAGSAEAGAQIADARRELVSGRPALALAVGMELHWVDGDEYRDAGRDLLVDAYRALGRHALADIATIHAANRDLPTAEVLTP</sequence>
<dbReference type="PANTHER" id="PTHR13386:SF1">
    <property type="entry name" value="HISTONE PARYLATION FACTOR 1"/>
    <property type="match status" value="1"/>
</dbReference>
<dbReference type="EMBL" id="AP023356">
    <property type="protein sequence ID" value="BCJ39576.1"/>
    <property type="molecule type" value="Genomic_DNA"/>
</dbReference>
<dbReference type="RefSeq" id="WP_189336935.1">
    <property type="nucleotide sequence ID" value="NZ_AP023356.1"/>
</dbReference>
<reference evidence="3 4" key="1">
    <citation type="submission" date="2020-08" db="EMBL/GenBank/DDBJ databases">
        <title>Whole genome shotgun sequence of Actinoplanes ianthinogenes NBRC 13996.</title>
        <authorList>
            <person name="Komaki H."/>
            <person name="Tamura T."/>
        </authorList>
    </citation>
    <scope>NUCLEOTIDE SEQUENCE [LARGE SCALE GENOMIC DNA]</scope>
    <source>
        <strain evidence="3 4">NBRC 13996</strain>
    </source>
</reference>
<evidence type="ECO:0000313" key="3">
    <source>
        <dbReference type="EMBL" id="BCJ39576.1"/>
    </source>
</evidence>
<organism evidence="3 4">
    <name type="scientific">Actinoplanes ianthinogenes</name>
    <dbReference type="NCBI Taxonomy" id="122358"/>
    <lineage>
        <taxon>Bacteria</taxon>
        <taxon>Bacillati</taxon>
        <taxon>Actinomycetota</taxon>
        <taxon>Actinomycetes</taxon>
        <taxon>Micromonosporales</taxon>
        <taxon>Micromonosporaceae</taxon>
        <taxon>Actinoplanes</taxon>
    </lineage>
</organism>
<gene>
    <name evidence="3" type="ORF">Aiant_02330</name>
</gene>
<comment type="subcellular location">
    <subcellularLocation>
        <location evidence="1">Chromosome</location>
    </subcellularLocation>
</comment>
<evidence type="ECO:0000256" key="2">
    <source>
        <dbReference type="ARBA" id="ARBA00022454"/>
    </source>
</evidence>
<evidence type="ECO:0008006" key="5">
    <source>
        <dbReference type="Google" id="ProtNLM"/>
    </source>
</evidence>
<keyword evidence="2" id="KW-0158">Chromosome</keyword>
<proteinExistence type="predicted"/>
<evidence type="ECO:0000256" key="1">
    <source>
        <dbReference type="ARBA" id="ARBA00004286"/>
    </source>
</evidence>
<dbReference type="InterPro" id="IPR019361">
    <property type="entry name" value="HPF1"/>
</dbReference>